<organism evidence="2 3">
    <name type="scientific">Terasakiispira papahanaumokuakeensis</name>
    <dbReference type="NCBI Taxonomy" id="197479"/>
    <lineage>
        <taxon>Bacteria</taxon>
        <taxon>Pseudomonadati</taxon>
        <taxon>Pseudomonadota</taxon>
        <taxon>Gammaproteobacteria</taxon>
        <taxon>Oceanospirillales</taxon>
        <taxon>Terasakiispira</taxon>
    </lineage>
</organism>
<protein>
    <submittedName>
        <fullName evidence="2">Pilin</fullName>
    </submittedName>
</protein>
<keyword evidence="1" id="KW-0812">Transmembrane</keyword>
<keyword evidence="1" id="KW-0472">Membrane</keyword>
<sequence>MLRAIKRFLQDDSGVTAIEYGILAAAMAAAIGLIFGSDGVFVTALKDRFASIADQITNTNSPGSAK</sequence>
<gene>
    <name evidence="2" type="ORF">BFW38_00500</name>
</gene>
<comment type="caution">
    <text evidence="2">The sequence shown here is derived from an EMBL/GenBank/DDBJ whole genome shotgun (WGS) entry which is preliminary data.</text>
</comment>
<evidence type="ECO:0000256" key="1">
    <source>
        <dbReference type="SAM" id="Phobius"/>
    </source>
</evidence>
<dbReference type="Pfam" id="PF04964">
    <property type="entry name" value="Flp_Fap"/>
    <property type="match status" value="1"/>
</dbReference>
<dbReference type="AlphaFoldDB" id="A0A1E2V5H9"/>
<accession>A0A1E2V5H9</accession>
<dbReference type="EMBL" id="MDTQ01000001">
    <property type="protein sequence ID" value="ODC02249.1"/>
    <property type="molecule type" value="Genomic_DNA"/>
</dbReference>
<dbReference type="STRING" id="197479.BFW38_00500"/>
<evidence type="ECO:0000313" key="3">
    <source>
        <dbReference type="Proteomes" id="UP000094291"/>
    </source>
</evidence>
<dbReference type="Proteomes" id="UP000094291">
    <property type="component" value="Unassembled WGS sequence"/>
</dbReference>
<dbReference type="OrthoDB" id="5690605at2"/>
<name>A0A1E2V5H9_9GAMM</name>
<keyword evidence="1" id="KW-1133">Transmembrane helix</keyword>
<reference evidence="2 3" key="1">
    <citation type="submission" date="2016-08" db="EMBL/GenBank/DDBJ databases">
        <authorList>
            <person name="Seilhamer J.J."/>
        </authorList>
    </citation>
    <scope>NUCLEOTIDE SEQUENCE [LARGE SCALE GENOMIC DNA]</scope>
    <source>
        <strain evidence="2 3">PH27A</strain>
    </source>
</reference>
<feature type="transmembrane region" description="Helical" evidence="1">
    <location>
        <begin position="20"/>
        <end position="45"/>
    </location>
</feature>
<dbReference type="RefSeq" id="WP_068996633.1">
    <property type="nucleotide sequence ID" value="NZ_MDTQ01000001.1"/>
</dbReference>
<dbReference type="InterPro" id="IPR007047">
    <property type="entry name" value="Flp_Fap"/>
</dbReference>
<keyword evidence="3" id="KW-1185">Reference proteome</keyword>
<proteinExistence type="predicted"/>
<evidence type="ECO:0000313" key="2">
    <source>
        <dbReference type="EMBL" id="ODC02249.1"/>
    </source>
</evidence>